<evidence type="ECO:0000313" key="3">
    <source>
        <dbReference type="Proteomes" id="UP001056610"/>
    </source>
</evidence>
<dbReference type="EMBL" id="CP097320">
    <property type="protein sequence ID" value="UQX09555.1"/>
    <property type="molecule type" value="Genomic_DNA"/>
</dbReference>
<accession>A0ABY4QHX0</accession>
<organism evidence="2 3">
    <name type="scientific">Candidatus Mycobacterium methanotrophicum</name>
    <dbReference type="NCBI Taxonomy" id="2943498"/>
    <lineage>
        <taxon>Bacteria</taxon>
        <taxon>Bacillati</taxon>
        <taxon>Actinomycetota</taxon>
        <taxon>Actinomycetes</taxon>
        <taxon>Mycobacteriales</taxon>
        <taxon>Mycobacteriaceae</taxon>
        <taxon>Mycobacterium</taxon>
    </lineage>
</organism>
<feature type="domain" description="DUF732" evidence="1">
    <location>
        <begin position="30"/>
        <end position="95"/>
    </location>
</feature>
<dbReference type="RefSeq" id="WP_219068796.1">
    <property type="nucleotide sequence ID" value="NZ_CAJUXY010000042.1"/>
</dbReference>
<proteinExistence type="predicted"/>
<sequence length="109" mass="11652">MRQSQRFPTSFREGGTGYAMTMLLSFIFAATATAMTVTFAAPVQAATIDNRFDICSALRNGTSLATIEATLEARGYTATKAGALTGTTIRRQCPDQAAGVMAQLARQRH</sequence>
<dbReference type="InterPro" id="IPR007969">
    <property type="entry name" value="DUF732"/>
</dbReference>
<keyword evidence="3" id="KW-1185">Reference proteome</keyword>
<name>A0ABY4QHX0_9MYCO</name>
<protein>
    <recommendedName>
        <fullName evidence="1">DUF732 domain-containing protein</fullName>
    </recommendedName>
</protein>
<evidence type="ECO:0000313" key="2">
    <source>
        <dbReference type="EMBL" id="UQX09555.1"/>
    </source>
</evidence>
<dbReference type="Pfam" id="PF05305">
    <property type="entry name" value="DUF732"/>
    <property type="match status" value="1"/>
</dbReference>
<evidence type="ECO:0000259" key="1">
    <source>
        <dbReference type="Pfam" id="PF05305"/>
    </source>
</evidence>
<reference evidence="2" key="1">
    <citation type="submission" date="2022-05" db="EMBL/GenBank/DDBJ databases">
        <title>A methanotrophic Mycobacterium dominates a cave microbial ecosystem.</title>
        <authorList>
            <person name="Van Spanning R.J.M."/>
            <person name="Guan Q."/>
            <person name="Melkonian C."/>
            <person name="Gallant J."/>
            <person name="Polerecky L."/>
            <person name="Flot J.-F."/>
            <person name="Brandt B.W."/>
            <person name="Braster M."/>
            <person name="Iturbe Espinoza P."/>
            <person name="Aerts J."/>
            <person name="Meima-Franke M."/>
            <person name="Piersma S.R."/>
            <person name="Bunduc C."/>
            <person name="Ummels R."/>
            <person name="Pain A."/>
            <person name="Fleming E.J."/>
            <person name="van der Wel N."/>
            <person name="Gherman V.D."/>
            <person name="Sarbu S.M."/>
            <person name="Bodelier P.L.E."/>
            <person name="Bitter W."/>
        </authorList>
    </citation>
    <scope>NUCLEOTIDE SEQUENCE</scope>
    <source>
        <strain evidence="2">Sulfur Cave</strain>
    </source>
</reference>
<gene>
    <name evidence="2" type="ORF">M5I08_14365</name>
</gene>
<dbReference type="Proteomes" id="UP001056610">
    <property type="component" value="Chromosome"/>
</dbReference>